<dbReference type="InterPro" id="IPR040344">
    <property type="entry name" value="At3g17950-like"/>
</dbReference>
<reference evidence="1 2" key="1">
    <citation type="journal article" date="2023" name="Plants (Basel)">
        <title>Bridging the Gap: Combining Genomics and Transcriptomics Approaches to Understand Stylosanthes scabra, an Orphan Legume from the Brazilian Caatinga.</title>
        <authorList>
            <person name="Ferreira-Neto J.R.C."/>
            <person name="da Silva M.D."/>
            <person name="Binneck E."/>
            <person name="de Melo N.F."/>
            <person name="da Silva R.H."/>
            <person name="de Melo A.L.T.M."/>
            <person name="Pandolfi V."/>
            <person name="Bustamante F.O."/>
            <person name="Brasileiro-Vidal A.C."/>
            <person name="Benko-Iseppon A.M."/>
        </authorList>
    </citation>
    <scope>NUCLEOTIDE SEQUENCE [LARGE SCALE GENOMIC DNA]</scope>
    <source>
        <tissue evidence="1">Leaves</tissue>
    </source>
</reference>
<protein>
    <submittedName>
        <fullName evidence="1">Uncharacterized protein</fullName>
    </submittedName>
</protein>
<evidence type="ECO:0000313" key="1">
    <source>
        <dbReference type="EMBL" id="MED6116987.1"/>
    </source>
</evidence>
<dbReference type="EMBL" id="JASCZI010003901">
    <property type="protein sequence ID" value="MED6116987.1"/>
    <property type="molecule type" value="Genomic_DNA"/>
</dbReference>
<keyword evidence="2" id="KW-1185">Reference proteome</keyword>
<comment type="caution">
    <text evidence="1">The sequence shown here is derived from an EMBL/GenBank/DDBJ whole genome shotgun (WGS) entry which is preliminary data.</text>
</comment>
<gene>
    <name evidence="1" type="ORF">PIB30_105523</name>
</gene>
<organism evidence="1 2">
    <name type="scientific">Stylosanthes scabra</name>
    <dbReference type="NCBI Taxonomy" id="79078"/>
    <lineage>
        <taxon>Eukaryota</taxon>
        <taxon>Viridiplantae</taxon>
        <taxon>Streptophyta</taxon>
        <taxon>Embryophyta</taxon>
        <taxon>Tracheophyta</taxon>
        <taxon>Spermatophyta</taxon>
        <taxon>Magnoliopsida</taxon>
        <taxon>eudicotyledons</taxon>
        <taxon>Gunneridae</taxon>
        <taxon>Pentapetalae</taxon>
        <taxon>rosids</taxon>
        <taxon>fabids</taxon>
        <taxon>Fabales</taxon>
        <taxon>Fabaceae</taxon>
        <taxon>Papilionoideae</taxon>
        <taxon>50 kb inversion clade</taxon>
        <taxon>dalbergioids sensu lato</taxon>
        <taxon>Dalbergieae</taxon>
        <taxon>Pterocarpus clade</taxon>
        <taxon>Stylosanthes</taxon>
    </lineage>
</organism>
<dbReference type="PANTHER" id="PTHR33544">
    <property type="entry name" value="DUF4005 DOMAIN-CONTAINING PROTEIN-RELATED"/>
    <property type="match status" value="1"/>
</dbReference>
<evidence type="ECO:0000313" key="2">
    <source>
        <dbReference type="Proteomes" id="UP001341840"/>
    </source>
</evidence>
<dbReference type="PANTHER" id="PTHR33544:SF3">
    <property type="entry name" value="60S RIBOSOMAL PROTEIN L36"/>
    <property type="match status" value="1"/>
</dbReference>
<accession>A0ABU6QY10</accession>
<proteinExistence type="predicted"/>
<dbReference type="Proteomes" id="UP001341840">
    <property type="component" value="Unassembled WGS sequence"/>
</dbReference>
<name>A0ABU6QY10_9FABA</name>
<feature type="non-terminal residue" evidence="1">
    <location>
        <position position="1"/>
    </location>
</feature>
<sequence length="253" mass="28991">GITLGSLIGISSFLQLSRRSTTTTMEEPPSSNNIRKNHHKLMKPYWLFSLCSKLNTDAVIVHSDADAPSLGLYLEAERRTARNNQRRNQCQEIYVPNDFDTIQYSNSLFHGDQVAAVQSPDSLDEEEEATREWEQSNNRFGVKTFLPPTRVMNKYKGDAVSRHINHLNIMNTILYNFNIMNTILYNLIKKRRGGTNSWCPKCGQLDIRLQRFKHTIQEFSSPTVSRDLTDDPSDKAKKMNSNLILDEAIPQKV</sequence>